<evidence type="ECO:0000313" key="2">
    <source>
        <dbReference type="EMBL" id="QES26769.1"/>
    </source>
</evidence>
<reference evidence="2 3" key="1">
    <citation type="submission" date="2018-05" db="EMBL/GenBank/DDBJ databases">
        <title>Streptomyces venezuelae.</title>
        <authorList>
            <person name="Kim W."/>
            <person name="Lee N."/>
            <person name="Cho B.-K."/>
        </authorList>
    </citation>
    <scope>NUCLEOTIDE SEQUENCE [LARGE SCALE GENOMIC DNA]</scope>
    <source>
        <strain evidence="2 3">ATCC 14583</strain>
    </source>
</reference>
<feature type="domain" description="CheB-type methylesterase" evidence="1">
    <location>
        <begin position="22"/>
        <end position="62"/>
    </location>
</feature>
<proteinExistence type="predicted"/>
<dbReference type="Proteomes" id="UP000323046">
    <property type="component" value="Chromosome"/>
</dbReference>
<keyword evidence="3" id="KW-1185">Reference proteome</keyword>
<dbReference type="EMBL" id="CP029193">
    <property type="protein sequence ID" value="QES26769.1"/>
    <property type="molecule type" value="Genomic_DNA"/>
</dbReference>
<dbReference type="GO" id="GO:0000156">
    <property type="term" value="F:phosphorelay response regulator activity"/>
    <property type="evidence" value="ECO:0007669"/>
    <property type="project" value="InterPro"/>
</dbReference>
<dbReference type="AlphaFoldDB" id="A0A5P2BEL7"/>
<protein>
    <recommendedName>
        <fullName evidence="1">CheB-type methylesterase domain-containing protein</fullName>
    </recommendedName>
</protein>
<evidence type="ECO:0000313" key="3">
    <source>
        <dbReference type="Proteomes" id="UP000323046"/>
    </source>
</evidence>
<dbReference type="RefSeq" id="WP_150166992.1">
    <property type="nucleotide sequence ID" value="NZ_CP029193.1"/>
</dbReference>
<dbReference type="InterPro" id="IPR000673">
    <property type="entry name" value="Sig_transdc_resp-reg_Me-estase"/>
</dbReference>
<dbReference type="Gene3D" id="3.40.50.180">
    <property type="entry name" value="Methylesterase CheB, C-terminal domain"/>
    <property type="match status" value="1"/>
</dbReference>
<name>A0A5P2BEL7_STRVZ</name>
<dbReference type="InterPro" id="IPR035909">
    <property type="entry name" value="CheB_C"/>
</dbReference>
<dbReference type="OrthoDB" id="9791760at2"/>
<evidence type="ECO:0000259" key="1">
    <source>
        <dbReference type="Pfam" id="PF01339"/>
    </source>
</evidence>
<dbReference type="GO" id="GO:0005737">
    <property type="term" value="C:cytoplasm"/>
    <property type="evidence" value="ECO:0007669"/>
    <property type="project" value="InterPro"/>
</dbReference>
<dbReference type="GO" id="GO:0008984">
    <property type="term" value="F:protein-glutamate methylesterase activity"/>
    <property type="evidence" value="ECO:0007669"/>
    <property type="project" value="InterPro"/>
</dbReference>
<organism evidence="2 3">
    <name type="scientific">Streptomyces venezuelae</name>
    <dbReference type="NCBI Taxonomy" id="54571"/>
    <lineage>
        <taxon>Bacteria</taxon>
        <taxon>Bacillati</taxon>
        <taxon>Actinomycetota</taxon>
        <taxon>Actinomycetes</taxon>
        <taxon>Kitasatosporales</taxon>
        <taxon>Streptomycetaceae</taxon>
        <taxon>Streptomyces</taxon>
    </lineage>
</organism>
<dbReference type="Pfam" id="PF01339">
    <property type="entry name" value="CheB_methylest"/>
    <property type="match status" value="1"/>
</dbReference>
<dbReference type="SUPFAM" id="SSF52738">
    <property type="entry name" value="Methylesterase CheB, C-terminal domain"/>
    <property type="match status" value="1"/>
</dbReference>
<accession>A0A5P2BEL7</accession>
<sequence>MREEPEGPLPESGRPGRFRASAAGRLFEQDPASAEFHGMPEDAVDTGSADFVPDLEDIAPTLNRLLPGR</sequence>
<gene>
    <name evidence="2" type="ORF">DEJ47_10035</name>
</gene>
<dbReference type="GO" id="GO:0006935">
    <property type="term" value="P:chemotaxis"/>
    <property type="evidence" value="ECO:0007669"/>
    <property type="project" value="InterPro"/>
</dbReference>